<protein>
    <submittedName>
        <fullName evidence="1">Uncharacterized protein</fullName>
    </submittedName>
</protein>
<organism evidence="1 2">
    <name type="scientific">Vairimorpha apis BRL 01</name>
    <dbReference type="NCBI Taxonomy" id="1037528"/>
    <lineage>
        <taxon>Eukaryota</taxon>
        <taxon>Fungi</taxon>
        <taxon>Fungi incertae sedis</taxon>
        <taxon>Microsporidia</taxon>
        <taxon>Nosematidae</taxon>
        <taxon>Vairimorpha</taxon>
    </lineage>
</organism>
<keyword evidence="2" id="KW-1185">Reference proteome</keyword>
<dbReference type="VEuPathDB" id="MicrosporidiaDB:NAPIS_ORF01377"/>
<dbReference type="EMBL" id="KE647183">
    <property type="protein sequence ID" value="EQB61040.1"/>
    <property type="molecule type" value="Genomic_DNA"/>
</dbReference>
<dbReference type="HOGENOM" id="CLU_983852_0_0_1"/>
<reference evidence="1 2" key="1">
    <citation type="journal article" date="2013" name="BMC Genomics">
        <title>Genome sequencing and comparative genomics of honey bee microsporidia, Nosema apis reveal novel insights into host-parasite interactions.</title>
        <authorList>
            <person name="Chen Yp."/>
            <person name="Pettis J.S."/>
            <person name="Zhao Y."/>
            <person name="Liu X."/>
            <person name="Tallon L.J."/>
            <person name="Sadzewicz L.D."/>
            <person name="Li R."/>
            <person name="Zheng H."/>
            <person name="Huang S."/>
            <person name="Zhang X."/>
            <person name="Hamilton M.C."/>
            <person name="Pernal S.F."/>
            <person name="Melathopoulos A.P."/>
            <person name="Yan X."/>
            <person name="Evans J.D."/>
        </authorList>
    </citation>
    <scope>NUCLEOTIDE SEQUENCE [LARGE SCALE GENOMIC DNA]</scope>
    <source>
        <strain evidence="1 2">BRL 01</strain>
    </source>
</reference>
<dbReference type="OrthoDB" id="2192420at2759"/>
<accession>T0MJC9</accession>
<evidence type="ECO:0000313" key="1">
    <source>
        <dbReference type="EMBL" id="EQB61040.1"/>
    </source>
</evidence>
<proteinExistence type="predicted"/>
<dbReference type="Proteomes" id="UP000053780">
    <property type="component" value="Unassembled WGS sequence"/>
</dbReference>
<gene>
    <name evidence="1" type="ORF">NAPIS_ORF01377</name>
</gene>
<sequence length="283" mass="33225">MLFFFKIILTYRLLKLKSFEDDDLFVTMNNLKLELQPLDTINQRIAIHNRKLYFNKNNDLYNLSLDNDNIEIRLKKDKKPEVSYLKRRKVISVVHKDVSHNSPLISKNNTSPLNNVNENINNFNNVALSNNSIPSTYNNSYPINKNLYNNAPPYSQNNAFTNNNNVINDKDLSQFPKSKEIVEEQEVSDQIDMDLILSKVKTLLNEKKNYLIESDSKIEEEIVKYKKVEVIIHPIDSKYIKLKTNEKDCVTFFKNSFIFAPCVNMDNQVFKLEKEDEIVKKEF</sequence>
<evidence type="ECO:0000313" key="2">
    <source>
        <dbReference type="Proteomes" id="UP000053780"/>
    </source>
</evidence>
<name>T0MJC9_9MICR</name>
<dbReference type="AlphaFoldDB" id="T0MJC9"/>